<proteinExistence type="inferred from homology"/>
<evidence type="ECO:0000256" key="2">
    <source>
        <dbReference type="ARBA" id="ARBA00023002"/>
    </source>
</evidence>
<dbReference type="PANTHER" id="PTHR24320">
    <property type="entry name" value="RETINOL DEHYDROGENASE"/>
    <property type="match status" value="1"/>
</dbReference>
<dbReference type="Gene3D" id="3.40.50.720">
    <property type="entry name" value="NAD(P)-binding Rossmann-like Domain"/>
    <property type="match status" value="1"/>
</dbReference>
<accession>A0A7X2H0T5</accession>
<dbReference type="AlphaFoldDB" id="A0A7X2H0T5"/>
<gene>
    <name evidence="3" type="ORF">GJB61_00460</name>
</gene>
<evidence type="ECO:0000256" key="1">
    <source>
        <dbReference type="ARBA" id="ARBA00006484"/>
    </source>
</evidence>
<dbReference type="Pfam" id="PF00106">
    <property type="entry name" value="adh_short"/>
    <property type="match status" value="1"/>
</dbReference>
<protein>
    <submittedName>
        <fullName evidence="3">SDR family NAD(P)-dependent oxidoreductase</fullName>
    </submittedName>
</protein>
<organism evidence="3 4">
    <name type="scientific">Paenibacillus monticola</name>
    <dbReference type="NCBI Taxonomy" id="2666075"/>
    <lineage>
        <taxon>Bacteria</taxon>
        <taxon>Bacillati</taxon>
        <taxon>Bacillota</taxon>
        <taxon>Bacilli</taxon>
        <taxon>Bacillales</taxon>
        <taxon>Paenibacillaceae</taxon>
        <taxon>Paenibacillus</taxon>
    </lineage>
</organism>
<dbReference type="PANTHER" id="PTHR24320:SF148">
    <property type="entry name" value="NAD(P)-BINDING ROSSMANN-FOLD SUPERFAMILY PROTEIN"/>
    <property type="match status" value="1"/>
</dbReference>
<dbReference type="Proteomes" id="UP000463051">
    <property type="component" value="Unassembled WGS sequence"/>
</dbReference>
<keyword evidence="2" id="KW-0560">Oxidoreductase</keyword>
<name>A0A7X2H0T5_9BACL</name>
<reference evidence="3 4" key="1">
    <citation type="submission" date="2019-11" db="EMBL/GenBank/DDBJ databases">
        <title>Paenibacillus monticola sp. nov., a novel PGPR strain isolated from mountain sample in China.</title>
        <authorList>
            <person name="Zhao Q."/>
            <person name="Li H.-P."/>
            <person name="Zhang J.-L."/>
        </authorList>
    </citation>
    <scope>NUCLEOTIDE SEQUENCE [LARGE SCALE GENOMIC DNA]</scope>
    <source>
        <strain evidence="3 4">LC-T2</strain>
    </source>
</reference>
<keyword evidence="4" id="KW-1185">Reference proteome</keyword>
<dbReference type="EMBL" id="WJXB01000001">
    <property type="protein sequence ID" value="MRN51479.1"/>
    <property type="molecule type" value="Genomic_DNA"/>
</dbReference>
<sequence length="331" mass="35641">MMATVQKPLHSGFGPETTAQAALAGRDIRGKVAIVTGGHSGIGLETTRVLSSAGATVIVGARDIKKARINLADMKNVEIIPLDLANPHSIDQFATEFLKSNRALDILVNNAGVASPPVIKDERGFDTQFATNHLGHFQLTVNLWQALKKSGSARVVALSSIGHISGPIDLSDLHFNKRHYNKDVSYGESKIACSLFAVELDQRGKDYGIRAFAVHPGGILTDLIRNMTDEELALWGVQKREDGTYISPEGFKTVEQGAATSVWCAVSPLLDGKGGVYCENCDIAEVVPADYKDLTGVRPWAIDTVTAKKLWTLSEDLLQIPRDSIPAAANN</sequence>
<evidence type="ECO:0000313" key="4">
    <source>
        <dbReference type="Proteomes" id="UP000463051"/>
    </source>
</evidence>
<dbReference type="PRINTS" id="PR00081">
    <property type="entry name" value="GDHRDH"/>
</dbReference>
<dbReference type="GO" id="GO:0016491">
    <property type="term" value="F:oxidoreductase activity"/>
    <property type="evidence" value="ECO:0007669"/>
    <property type="project" value="UniProtKB-KW"/>
</dbReference>
<evidence type="ECO:0000313" key="3">
    <source>
        <dbReference type="EMBL" id="MRN51479.1"/>
    </source>
</evidence>
<comment type="similarity">
    <text evidence="1">Belongs to the short-chain dehydrogenases/reductases (SDR) family.</text>
</comment>
<dbReference type="InterPro" id="IPR036291">
    <property type="entry name" value="NAD(P)-bd_dom_sf"/>
</dbReference>
<dbReference type="InterPro" id="IPR002347">
    <property type="entry name" value="SDR_fam"/>
</dbReference>
<comment type="caution">
    <text evidence="3">The sequence shown here is derived from an EMBL/GenBank/DDBJ whole genome shotgun (WGS) entry which is preliminary data.</text>
</comment>
<dbReference type="SUPFAM" id="SSF51735">
    <property type="entry name" value="NAD(P)-binding Rossmann-fold domains"/>
    <property type="match status" value="1"/>
</dbReference>